<sequence>MSFRPGGADAWWSLRHALHLAAVDAAHAARHAGEAGISTGFVTDTVEGSDHRHLIRRNAGFSDNMPLELDDGKRPTVPPLSRPPDEHHHFLAVTRGPSCRPTDLHQAVRRESLASLGRSRRKKGIEDYAKHRGECH</sequence>
<proteinExistence type="predicted"/>
<dbReference type="RefSeq" id="WP_219497608.1">
    <property type="nucleotide sequence ID" value="NZ_JAHXDN010000001.1"/>
</dbReference>
<dbReference type="Proteomes" id="UP001138661">
    <property type="component" value="Unassembled WGS sequence"/>
</dbReference>
<gene>
    <name evidence="2" type="ORF">KX928_00135</name>
</gene>
<feature type="compositionally biased region" description="Basic and acidic residues" evidence="1">
    <location>
        <begin position="124"/>
        <end position="136"/>
    </location>
</feature>
<organism evidence="2 3">
    <name type="scientific">Roseobacter insulae</name>
    <dbReference type="NCBI Taxonomy" id="2859783"/>
    <lineage>
        <taxon>Bacteria</taxon>
        <taxon>Pseudomonadati</taxon>
        <taxon>Pseudomonadota</taxon>
        <taxon>Alphaproteobacteria</taxon>
        <taxon>Rhodobacterales</taxon>
        <taxon>Roseobacteraceae</taxon>
        <taxon>Roseobacter</taxon>
    </lineage>
</organism>
<dbReference type="AlphaFoldDB" id="A0A9X1JWR8"/>
<reference evidence="2" key="1">
    <citation type="submission" date="2021-07" db="EMBL/GenBank/DDBJ databases">
        <title>Roseobacter insulae sp. nov., isolated from a tidal flat.</title>
        <authorList>
            <person name="Park S."/>
            <person name="Yoon J.-H."/>
        </authorList>
    </citation>
    <scope>NUCLEOTIDE SEQUENCE</scope>
    <source>
        <strain evidence="2">YSTF-M11</strain>
    </source>
</reference>
<evidence type="ECO:0000313" key="2">
    <source>
        <dbReference type="EMBL" id="MBW4706186.1"/>
    </source>
</evidence>
<feature type="region of interest" description="Disordered" evidence="1">
    <location>
        <begin position="62"/>
        <end position="88"/>
    </location>
</feature>
<accession>A0A9X1JWR8</accession>
<feature type="region of interest" description="Disordered" evidence="1">
    <location>
        <begin position="115"/>
        <end position="136"/>
    </location>
</feature>
<dbReference type="EMBL" id="JAHXDN010000001">
    <property type="protein sequence ID" value="MBW4706186.1"/>
    <property type="molecule type" value="Genomic_DNA"/>
</dbReference>
<protein>
    <submittedName>
        <fullName evidence="2">Uncharacterized protein</fullName>
    </submittedName>
</protein>
<evidence type="ECO:0000313" key="3">
    <source>
        <dbReference type="Proteomes" id="UP001138661"/>
    </source>
</evidence>
<keyword evidence="3" id="KW-1185">Reference proteome</keyword>
<evidence type="ECO:0000256" key="1">
    <source>
        <dbReference type="SAM" id="MobiDB-lite"/>
    </source>
</evidence>
<name>A0A9X1JWR8_9RHOB</name>
<comment type="caution">
    <text evidence="2">The sequence shown here is derived from an EMBL/GenBank/DDBJ whole genome shotgun (WGS) entry which is preliminary data.</text>
</comment>